<dbReference type="OrthoDB" id="2667766at2759"/>
<dbReference type="PANTHER" id="PTHR11748">
    <property type="entry name" value="D-LACTATE DEHYDROGENASE"/>
    <property type="match status" value="1"/>
</dbReference>
<comment type="cofactor">
    <cofactor evidence="1">
        <name>FAD</name>
        <dbReference type="ChEBI" id="CHEBI:57692"/>
    </cofactor>
</comment>
<gene>
    <name evidence="6" type="ORF">JVT61DRAFT_8344</name>
</gene>
<dbReference type="GO" id="GO:0005739">
    <property type="term" value="C:mitochondrion"/>
    <property type="evidence" value="ECO:0007669"/>
    <property type="project" value="TreeGrafter"/>
</dbReference>
<dbReference type="InterPro" id="IPR004113">
    <property type="entry name" value="FAD-bd_oxidored_4_C"/>
</dbReference>
<proteinExistence type="predicted"/>
<dbReference type="GO" id="GO:1903457">
    <property type="term" value="P:lactate catabolic process"/>
    <property type="evidence" value="ECO:0007669"/>
    <property type="project" value="TreeGrafter"/>
</dbReference>
<dbReference type="PANTHER" id="PTHR11748:SF111">
    <property type="entry name" value="D-LACTATE DEHYDROGENASE, MITOCHONDRIAL-RELATED"/>
    <property type="match status" value="1"/>
</dbReference>
<sequence length="176" mass="19523">MNRGVGIRRCYSCCPLVTRLTPCVLYVNVLLSECVELCDSEFMRSANLFAGSQRAYPESDCLFFKFQGPTQASIQETAQIVKGIVKKHGATGFELARNDKEAKDLWAARKNALYSGLALLEGARGWSTDVWSVFSRRSCGVVDEMYRSTVFQSQGSLILSMRRNKTSSNSGLSLPL</sequence>
<protein>
    <recommendedName>
        <fullName evidence="5">FAD-binding oxidoreductase/transferase type 4 C-terminal domain-containing protein</fullName>
    </recommendedName>
</protein>
<keyword evidence="4" id="KW-0560">Oxidoreductase</keyword>
<evidence type="ECO:0000256" key="1">
    <source>
        <dbReference type="ARBA" id="ARBA00001974"/>
    </source>
</evidence>
<dbReference type="GO" id="GO:0050660">
    <property type="term" value="F:flavin adenine dinucleotide binding"/>
    <property type="evidence" value="ECO:0007669"/>
    <property type="project" value="InterPro"/>
</dbReference>
<evidence type="ECO:0000313" key="6">
    <source>
        <dbReference type="EMBL" id="KAG6380252.1"/>
    </source>
</evidence>
<evidence type="ECO:0000256" key="4">
    <source>
        <dbReference type="ARBA" id="ARBA00023002"/>
    </source>
</evidence>
<dbReference type="AlphaFoldDB" id="A0A8I2Z006"/>
<name>A0A8I2Z006_9AGAM</name>
<dbReference type="GO" id="GO:0004458">
    <property type="term" value="F:D-lactate dehydrogenase (cytochrome) activity"/>
    <property type="evidence" value="ECO:0007669"/>
    <property type="project" value="TreeGrafter"/>
</dbReference>
<keyword evidence="3" id="KW-0274">FAD</keyword>
<reference evidence="6" key="1">
    <citation type="submission" date="2021-03" db="EMBL/GenBank/DDBJ databases">
        <title>Evolutionary innovations through gain and loss of genes in the ectomycorrhizal Boletales.</title>
        <authorList>
            <person name="Wu G."/>
            <person name="Miyauchi S."/>
            <person name="Morin E."/>
            <person name="Yang Z.-L."/>
            <person name="Xu J."/>
            <person name="Martin F.M."/>
        </authorList>
    </citation>
    <scope>NUCLEOTIDE SEQUENCE</scope>
    <source>
        <strain evidence="6">BR01</strain>
    </source>
</reference>
<dbReference type="Pfam" id="PF02913">
    <property type="entry name" value="FAD-oxidase_C"/>
    <property type="match status" value="1"/>
</dbReference>
<evidence type="ECO:0000256" key="2">
    <source>
        <dbReference type="ARBA" id="ARBA00022630"/>
    </source>
</evidence>
<feature type="domain" description="FAD-binding oxidoreductase/transferase type 4 C-terminal" evidence="5">
    <location>
        <begin position="35"/>
        <end position="130"/>
    </location>
</feature>
<keyword evidence="2" id="KW-0285">Flavoprotein</keyword>
<evidence type="ECO:0000256" key="3">
    <source>
        <dbReference type="ARBA" id="ARBA00022827"/>
    </source>
</evidence>
<dbReference type="EMBL" id="JAGFBS010000003">
    <property type="protein sequence ID" value="KAG6380252.1"/>
    <property type="molecule type" value="Genomic_DNA"/>
</dbReference>
<dbReference type="GO" id="GO:0008720">
    <property type="term" value="F:D-lactate dehydrogenase (NAD+) activity"/>
    <property type="evidence" value="ECO:0007669"/>
    <property type="project" value="TreeGrafter"/>
</dbReference>
<comment type="caution">
    <text evidence="6">The sequence shown here is derived from an EMBL/GenBank/DDBJ whole genome shotgun (WGS) entry which is preliminary data.</text>
</comment>
<organism evidence="6 7">
    <name type="scientific">Boletus reticuloceps</name>
    <dbReference type="NCBI Taxonomy" id="495285"/>
    <lineage>
        <taxon>Eukaryota</taxon>
        <taxon>Fungi</taxon>
        <taxon>Dikarya</taxon>
        <taxon>Basidiomycota</taxon>
        <taxon>Agaricomycotina</taxon>
        <taxon>Agaricomycetes</taxon>
        <taxon>Agaricomycetidae</taxon>
        <taxon>Boletales</taxon>
        <taxon>Boletineae</taxon>
        <taxon>Boletaceae</taxon>
        <taxon>Boletoideae</taxon>
        <taxon>Boletus</taxon>
    </lineage>
</organism>
<dbReference type="SUPFAM" id="SSF55103">
    <property type="entry name" value="FAD-linked oxidases, C-terminal domain"/>
    <property type="match status" value="1"/>
</dbReference>
<dbReference type="InterPro" id="IPR016164">
    <property type="entry name" value="FAD-linked_Oxase-like_C"/>
</dbReference>
<evidence type="ECO:0000259" key="5">
    <source>
        <dbReference type="Pfam" id="PF02913"/>
    </source>
</evidence>
<dbReference type="Proteomes" id="UP000683000">
    <property type="component" value="Unassembled WGS sequence"/>
</dbReference>
<evidence type="ECO:0000313" key="7">
    <source>
        <dbReference type="Proteomes" id="UP000683000"/>
    </source>
</evidence>
<accession>A0A8I2Z006</accession>
<keyword evidence="7" id="KW-1185">Reference proteome</keyword>